<protein>
    <submittedName>
        <fullName evidence="2">Uncharacterized protein</fullName>
    </submittedName>
</protein>
<evidence type="ECO:0000256" key="1">
    <source>
        <dbReference type="SAM" id="MobiDB-lite"/>
    </source>
</evidence>
<reference evidence="2 3" key="1">
    <citation type="journal article" date="2015" name="Genome Biol.">
        <title>Comparative genomics of Steinernema reveals deeply conserved gene regulatory networks.</title>
        <authorList>
            <person name="Dillman A.R."/>
            <person name="Macchietto M."/>
            <person name="Porter C.F."/>
            <person name="Rogers A."/>
            <person name="Williams B."/>
            <person name="Antoshechkin I."/>
            <person name="Lee M.M."/>
            <person name="Goodwin Z."/>
            <person name="Lu X."/>
            <person name="Lewis E.E."/>
            <person name="Goodrich-Blair H."/>
            <person name="Stock S.P."/>
            <person name="Adams B.J."/>
            <person name="Sternberg P.W."/>
            <person name="Mortazavi A."/>
        </authorList>
    </citation>
    <scope>NUCLEOTIDE SEQUENCE [LARGE SCALE GENOMIC DNA]</scope>
    <source>
        <strain evidence="2 3">ALL</strain>
    </source>
</reference>
<sequence length="148" mass="16707">MRHSAPVFFSPLQLFFTAPGETFDLILPITRPAVTQSKQKEELWPVYAVDSRPRGALSRLPSAPGGSCRRESPSRAPNCDPSLRTKAIPIFSVLRRRRGAVDGLGDEHMTRPRFSFCLREGRRKRFAQLLRVFLSFVEGGVVFNHGRL</sequence>
<dbReference type="EMBL" id="AZBU02000003">
    <property type="protein sequence ID" value="TKR87297.1"/>
    <property type="molecule type" value="Genomic_DNA"/>
</dbReference>
<evidence type="ECO:0000313" key="2">
    <source>
        <dbReference type="EMBL" id="TKR87297.1"/>
    </source>
</evidence>
<dbReference type="Proteomes" id="UP000298663">
    <property type="component" value="Unassembled WGS sequence"/>
</dbReference>
<evidence type="ECO:0000313" key="3">
    <source>
        <dbReference type="Proteomes" id="UP000298663"/>
    </source>
</evidence>
<name>A0A4U5NUU3_STECR</name>
<accession>A0A4U5NUU3</accession>
<reference evidence="2 3" key="2">
    <citation type="journal article" date="2019" name="G3 (Bethesda)">
        <title>Hybrid Assembly of the Genome of the Entomopathogenic Nematode Steinernema carpocapsae Identifies the X-Chromosome.</title>
        <authorList>
            <person name="Serra L."/>
            <person name="Macchietto M."/>
            <person name="Macias-Munoz A."/>
            <person name="McGill C.J."/>
            <person name="Rodriguez I.M."/>
            <person name="Rodriguez B."/>
            <person name="Murad R."/>
            <person name="Mortazavi A."/>
        </authorList>
    </citation>
    <scope>NUCLEOTIDE SEQUENCE [LARGE SCALE GENOMIC DNA]</scope>
    <source>
        <strain evidence="2 3">ALL</strain>
    </source>
</reference>
<gene>
    <name evidence="2" type="ORF">L596_011714</name>
</gene>
<dbReference type="AlphaFoldDB" id="A0A4U5NUU3"/>
<proteinExistence type="predicted"/>
<feature type="region of interest" description="Disordered" evidence="1">
    <location>
        <begin position="55"/>
        <end position="79"/>
    </location>
</feature>
<keyword evidence="3" id="KW-1185">Reference proteome</keyword>
<comment type="caution">
    <text evidence="2">The sequence shown here is derived from an EMBL/GenBank/DDBJ whole genome shotgun (WGS) entry which is preliminary data.</text>
</comment>
<organism evidence="2 3">
    <name type="scientific">Steinernema carpocapsae</name>
    <name type="common">Entomopathogenic nematode</name>
    <dbReference type="NCBI Taxonomy" id="34508"/>
    <lineage>
        <taxon>Eukaryota</taxon>
        <taxon>Metazoa</taxon>
        <taxon>Ecdysozoa</taxon>
        <taxon>Nematoda</taxon>
        <taxon>Chromadorea</taxon>
        <taxon>Rhabditida</taxon>
        <taxon>Tylenchina</taxon>
        <taxon>Panagrolaimomorpha</taxon>
        <taxon>Strongyloidoidea</taxon>
        <taxon>Steinernematidae</taxon>
        <taxon>Steinernema</taxon>
    </lineage>
</organism>